<accession>W8BL27</accession>
<feature type="compositionally biased region" description="Polar residues" evidence="1">
    <location>
        <begin position="50"/>
        <end position="64"/>
    </location>
</feature>
<feature type="compositionally biased region" description="Low complexity" evidence="1">
    <location>
        <begin position="98"/>
        <end position="118"/>
    </location>
</feature>
<evidence type="ECO:0000313" key="2">
    <source>
        <dbReference type="EMBL" id="JAB94001.1"/>
    </source>
</evidence>
<protein>
    <submittedName>
        <fullName evidence="2">Uncharacterized protein</fullName>
    </submittedName>
</protein>
<dbReference type="AlphaFoldDB" id="W8BL27"/>
<reference evidence="2" key="2">
    <citation type="journal article" date="2014" name="BMC Genomics">
        <title>A genomic perspective to assessing quality of mass-reared SIT flies used in Mediterranean fruit fly (Ceratitis capitata) eradication in California.</title>
        <authorList>
            <person name="Calla B."/>
            <person name="Hall B."/>
            <person name="Hou S."/>
            <person name="Geib S.M."/>
        </authorList>
    </citation>
    <scope>NUCLEOTIDE SEQUENCE</scope>
</reference>
<reference evidence="2" key="1">
    <citation type="submission" date="2013-07" db="EMBL/GenBank/DDBJ databases">
        <authorList>
            <person name="Geib S."/>
        </authorList>
    </citation>
    <scope>NUCLEOTIDE SEQUENCE</scope>
</reference>
<sequence>MSDTLSRVKLQLRPVNGSVLNGNGIGNGGDEKTPSSPATKLLINHGKPNYTIQRSPKAQQNGGTNPLNGELQNNNRNNYYPYKSAGVKGNTGIFTNGNTAYKTNGNAANNNNNNNNGNEEGKQNVVTNANSNQQ</sequence>
<feature type="region of interest" description="Disordered" evidence="1">
    <location>
        <begin position="16"/>
        <end position="81"/>
    </location>
</feature>
<organism evidence="2">
    <name type="scientific">Ceratitis capitata</name>
    <name type="common">Mediterranean fruit fly</name>
    <name type="synonym">Tephritis capitata</name>
    <dbReference type="NCBI Taxonomy" id="7213"/>
    <lineage>
        <taxon>Eukaryota</taxon>
        <taxon>Metazoa</taxon>
        <taxon>Ecdysozoa</taxon>
        <taxon>Arthropoda</taxon>
        <taxon>Hexapoda</taxon>
        <taxon>Insecta</taxon>
        <taxon>Pterygota</taxon>
        <taxon>Neoptera</taxon>
        <taxon>Endopterygota</taxon>
        <taxon>Diptera</taxon>
        <taxon>Brachycera</taxon>
        <taxon>Muscomorpha</taxon>
        <taxon>Tephritoidea</taxon>
        <taxon>Tephritidae</taxon>
        <taxon>Ceratitis</taxon>
        <taxon>Ceratitis</taxon>
    </lineage>
</organism>
<feature type="region of interest" description="Disordered" evidence="1">
    <location>
        <begin position="98"/>
        <end position="134"/>
    </location>
</feature>
<dbReference type="EMBL" id="GAMC01012554">
    <property type="protein sequence ID" value="JAB94001.1"/>
    <property type="molecule type" value="mRNA"/>
</dbReference>
<feature type="compositionally biased region" description="Polar residues" evidence="1">
    <location>
        <begin position="124"/>
        <end position="134"/>
    </location>
</feature>
<feature type="compositionally biased region" description="Low complexity" evidence="1">
    <location>
        <begin position="65"/>
        <end position="78"/>
    </location>
</feature>
<name>W8BL27_CERCA</name>
<evidence type="ECO:0000256" key="1">
    <source>
        <dbReference type="SAM" id="MobiDB-lite"/>
    </source>
</evidence>
<proteinExistence type="evidence at transcript level"/>
<dbReference type="OrthoDB" id="7782027at2759"/>